<evidence type="ECO:0000313" key="2">
    <source>
        <dbReference type="Proteomes" id="UP000078386"/>
    </source>
</evidence>
<dbReference type="Proteomes" id="UP000078386">
    <property type="component" value="Unassembled WGS sequence"/>
</dbReference>
<name>A0A1B7K6K2_9ENTR</name>
<gene>
    <name evidence="1" type="ORF">M989_00820</name>
</gene>
<proteinExistence type="predicted"/>
<dbReference type="AlphaFoldDB" id="A0A1B7K6K2"/>
<dbReference type="RefSeq" id="WP_064542414.1">
    <property type="nucleotide sequence ID" value="NZ_LXEU01000015.1"/>
</dbReference>
<accession>A0A1B7K6K2</accession>
<comment type="caution">
    <text evidence="1">The sequence shown here is derived from an EMBL/GenBank/DDBJ whole genome shotgun (WGS) entry which is preliminary data.</text>
</comment>
<dbReference type="EMBL" id="LXEU01000015">
    <property type="protein sequence ID" value="OAT55798.1"/>
    <property type="molecule type" value="Genomic_DNA"/>
</dbReference>
<evidence type="ECO:0000313" key="1">
    <source>
        <dbReference type="EMBL" id="OAT55798.1"/>
    </source>
</evidence>
<organism evidence="1 2">
    <name type="scientific">Kluyvera georgiana ATCC 51603</name>
    <dbReference type="NCBI Taxonomy" id="1354264"/>
    <lineage>
        <taxon>Bacteria</taxon>
        <taxon>Pseudomonadati</taxon>
        <taxon>Pseudomonadota</taxon>
        <taxon>Gammaproteobacteria</taxon>
        <taxon>Enterobacterales</taxon>
        <taxon>Enterobacteriaceae</taxon>
        <taxon>Kluyvera</taxon>
    </lineage>
</organism>
<keyword evidence="2" id="KW-1185">Reference proteome</keyword>
<reference evidence="1 2" key="1">
    <citation type="submission" date="2016-04" db="EMBL/GenBank/DDBJ databases">
        <title>ATOL: Assembling a taxonomically balanced genome-scale reconstruction of the evolutionary history of the Enterobacteriaceae.</title>
        <authorList>
            <person name="Plunkett G.III."/>
            <person name="Neeno-Eckwall E.C."/>
            <person name="Glasner J.D."/>
            <person name="Perna N.T."/>
        </authorList>
    </citation>
    <scope>NUCLEOTIDE SEQUENCE [LARGE SCALE GENOMIC DNA]</scope>
    <source>
        <strain evidence="1 2">ATCC 51603</strain>
    </source>
</reference>
<dbReference type="PATRIC" id="fig|1354264.4.peg.852"/>
<sequence length="147" mass="16842">MKLVDVSATNIALSPQLSDETILQRNLQTLREEKNAEGRRISGLSEPIPAALVKMKWQHRREIYGYQIKEEIFGSALCEVMARYPHLRDKILAHTESCYQHVLNREAATLEISRGLADGHYRTSNVILKVEKNDEKRPDQPIMSMAK</sequence>
<protein>
    <submittedName>
        <fullName evidence="1">Putative cytoplasmic protein</fullName>
    </submittedName>
</protein>